<dbReference type="PANTHER" id="PTHR22604">
    <property type="entry name" value="OXIDOREDUCTASES"/>
    <property type="match status" value="1"/>
</dbReference>
<keyword evidence="2" id="KW-0560">Oxidoreductase</keyword>
<organism evidence="5 6">
    <name type="scientific">Candidatus Caccovicinus merdipullorum</name>
    <dbReference type="NCBI Taxonomy" id="2840724"/>
    <lineage>
        <taxon>Bacteria</taxon>
        <taxon>Bacillati</taxon>
        <taxon>Bacillota</taxon>
        <taxon>Clostridia</taxon>
        <taxon>Eubacteriales</taxon>
        <taxon>Candidatus Caccovicinus</taxon>
    </lineage>
</organism>
<evidence type="ECO:0000313" key="5">
    <source>
        <dbReference type="EMBL" id="HIT41878.1"/>
    </source>
</evidence>
<dbReference type="Gene3D" id="3.40.50.720">
    <property type="entry name" value="NAD(P)-binding Rossmann-like Domain"/>
    <property type="match status" value="1"/>
</dbReference>
<sequence>MGTAKDRKKELNWAVLGTGGIAGEMAKSLKAAGRQFYGVWNRTRKRAEDFAAAYGAERVYSKPEEVFEDPKVDAVYIAVLHDVHFPLIMEALEHGKHVLAEKPITLNSRQLKEAEKLAGEKGLILAEAMTIWHMPLYKELWKRLDQGEFGKAQIITANFGSFREYDMTSRFFSMDLSGGALLDIGVYAISAARTFMGGSPSGVKSHMRRAASGVDEQSVILMWNPEGQMASISLSLHSKQPKRVMISCEKAYIEIMDYPRGTKAVITDAQTGEKQEIEAGDEKTALFYEIQDMEEAVRNGDAGLMRLSWSHDVMQIMTDLRKEWKLLYPGEVW</sequence>
<feature type="domain" description="Gfo/Idh/MocA-like oxidoreductase N-terminal" evidence="3">
    <location>
        <begin position="11"/>
        <end position="126"/>
    </location>
</feature>
<protein>
    <submittedName>
        <fullName evidence="5">Gfo/Idh/MocA family oxidoreductase</fullName>
    </submittedName>
</protein>
<evidence type="ECO:0000259" key="3">
    <source>
        <dbReference type="Pfam" id="PF01408"/>
    </source>
</evidence>
<dbReference type="SUPFAM" id="SSF51735">
    <property type="entry name" value="NAD(P)-binding Rossmann-fold domains"/>
    <property type="match status" value="1"/>
</dbReference>
<feature type="domain" description="GFO/IDH/MocA-like oxidoreductase" evidence="4">
    <location>
        <begin position="138"/>
        <end position="253"/>
    </location>
</feature>
<evidence type="ECO:0000256" key="1">
    <source>
        <dbReference type="ARBA" id="ARBA00010928"/>
    </source>
</evidence>
<accession>A0A9D1KET7</accession>
<dbReference type="AlphaFoldDB" id="A0A9D1KET7"/>
<dbReference type="Pfam" id="PF22725">
    <property type="entry name" value="GFO_IDH_MocA_C3"/>
    <property type="match status" value="1"/>
</dbReference>
<gene>
    <name evidence="5" type="ORF">IAB60_07275</name>
</gene>
<name>A0A9D1KET7_9FIRM</name>
<dbReference type="InterPro" id="IPR036291">
    <property type="entry name" value="NAD(P)-bd_dom_sf"/>
</dbReference>
<reference evidence="5" key="1">
    <citation type="submission" date="2020-10" db="EMBL/GenBank/DDBJ databases">
        <authorList>
            <person name="Gilroy R."/>
        </authorList>
    </citation>
    <scope>NUCLEOTIDE SEQUENCE</scope>
    <source>
        <strain evidence="5">CHK123-3438</strain>
    </source>
</reference>
<dbReference type="PANTHER" id="PTHR22604:SF105">
    <property type="entry name" value="TRANS-1,2-DIHYDROBENZENE-1,2-DIOL DEHYDROGENASE"/>
    <property type="match status" value="1"/>
</dbReference>
<dbReference type="Gene3D" id="3.30.360.10">
    <property type="entry name" value="Dihydrodipicolinate Reductase, domain 2"/>
    <property type="match status" value="1"/>
</dbReference>
<dbReference type="EMBL" id="DVKS01000123">
    <property type="protein sequence ID" value="HIT41878.1"/>
    <property type="molecule type" value="Genomic_DNA"/>
</dbReference>
<dbReference type="GO" id="GO:0000166">
    <property type="term" value="F:nucleotide binding"/>
    <property type="evidence" value="ECO:0007669"/>
    <property type="project" value="InterPro"/>
</dbReference>
<comment type="similarity">
    <text evidence="1">Belongs to the Gfo/Idh/MocA family.</text>
</comment>
<dbReference type="Pfam" id="PF01408">
    <property type="entry name" value="GFO_IDH_MocA"/>
    <property type="match status" value="1"/>
</dbReference>
<evidence type="ECO:0000259" key="4">
    <source>
        <dbReference type="Pfam" id="PF22725"/>
    </source>
</evidence>
<dbReference type="InterPro" id="IPR000683">
    <property type="entry name" value="Gfo/Idh/MocA-like_OxRdtase_N"/>
</dbReference>
<evidence type="ECO:0000313" key="6">
    <source>
        <dbReference type="Proteomes" id="UP000886860"/>
    </source>
</evidence>
<dbReference type="SUPFAM" id="SSF55347">
    <property type="entry name" value="Glyceraldehyde-3-phosphate dehydrogenase-like, C-terminal domain"/>
    <property type="match status" value="1"/>
</dbReference>
<dbReference type="InterPro" id="IPR050984">
    <property type="entry name" value="Gfo/Idh/MocA_domain"/>
</dbReference>
<dbReference type="GO" id="GO:0016491">
    <property type="term" value="F:oxidoreductase activity"/>
    <property type="evidence" value="ECO:0007669"/>
    <property type="project" value="UniProtKB-KW"/>
</dbReference>
<reference evidence="5" key="2">
    <citation type="journal article" date="2021" name="PeerJ">
        <title>Extensive microbial diversity within the chicken gut microbiome revealed by metagenomics and culture.</title>
        <authorList>
            <person name="Gilroy R."/>
            <person name="Ravi A."/>
            <person name="Getino M."/>
            <person name="Pursley I."/>
            <person name="Horton D.L."/>
            <person name="Alikhan N.F."/>
            <person name="Baker D."/>
            <person name="Gharbi K."/>
            <person name="Hall N."/>
            <person name="Watson M."/>
            <person name="Adriaenssens E.M."/>
            <person name="Foster-Nyarko E."/>
            <person name="Jarju S."/>
            <person name="Secka A."/>
            <person name="Antonio M."/>
            <person name="Oren A."/>
            <person name="Chaudhuri R.R."/>
            <person name="La Ragione R."/>
            <person name="Hildebrand F."/>
            <person name="Pallen M.J."/>
        </authorList>
    </citation>
    <scope>NUCLEOTIDE SEQUENCE</scope>
    <source>
        <strain evidence="5">CHK123-3438</strain>
    </source>
</reference>
<dbReference type="Proteomes" id="UP000886860">
    <property type="component" value="Unassembled WGS sequence"/>
</dbReference>
<evidence type="ECO:0000256" key="2">
    <source>
        <dbReference type="ARBA" id="ARBA00023002"/>
    </source>
</evidence>
<dbReference type="InterPro" id="IPR055170">
    <property type="entry name" value="GFO_IDH_MocA-like_dom"/>
</dbReference>
<comment type="caution">
    <text evidence="5">The sequence shown here is derived from an EMBL/GenBank/DDBJ whole genome shotgun (WGS) entry which is preliminary data.</text>
</comment>
<proteinExistence type="inferred from homology"/>